<dbReference type="RefSeq" id="WP_090946983.1">
    <property type="nucleotide sequence ID" value="NZ_FNDJ01000048.1"/>
</dbReference>
<dbReference type="EMBL" id="FNDJ01000048">
    <property type="protein sequence ID" value="SDM58686.1"/>
    <property type="molecule type" value="Genomic_DNA"/>
</dbReference>
<dbReference type="Pfam" id="PF13577">
    <property type="entry name" value="SnoaL_4"/>
    <property type="match status" value="1"/>
</dbReference>
<accession>A0A1G9UFJ3</accession>
<dbReference type="PROSITE" id="PS51318">
    <property type="entry name" value="TAT"/>
    <property type="match status" value="1"/>
</dbReference>
<dbReference type="InterPro" id="IPR006311">
    <property type="entry name" value="TAT_signal"/>
</dbReference>
<evidence type="ECO:0000313" key="3">
    <source>
        <dbReference type="EMBL" id="SDM58686.1"/>
    </source>
</evidence>
<dbReference type="SUPFAM" id="SSF54427">
    <property type="entry name" value="NTF2-like"/>
    <property type="match status" value="1"/>
</dbReference>
<sequence>MTAKDMTRRSTVAGVLGALALGATPVTATAAAATPRVRDISVEDRQALVDTMNRYGRFTDDQDWAGLASILADTIDLDFTSLFGGNPEKVTRAELVARWRGQSEGLDSTQHLIAGILPTVNRDTATVVANLVAVHRRVTATGGPLWTVGGTYRFGLRRTGGGWVIDSMTLHAAWVDGNQAVVTGGTR</sequence>
<organism evidence="3 4">
    <name type="scientific">Nonomuraea jiangxiensis</name>
    <dbReference type="NCBI Taxonomy" id="633440"/>
    <lineage>
        <taxon>Bacteria</taxon>
        <taxon>Bacillati</taxon>
        <taxon>Actinomycetota</taxon>
        <taxon>Actinomycetes</taxon>
        <taxon>Streptosporangiales</taxon>
        <taxon>Streptosporangiaceae</taxon>
        <taxon>Nonomuraea</taxon>
    </lineage>
</organism>
<feature type="signal peptide" evidence="1">
    <location>
        <begin position="1"/>
        <end position="28"/>
    </location>
</feature>
<protein>
    <submittedName>
        <fullName evidence="3">SnoaL-like domain-containing protein</fullName>
    </submittedName>
</protein>
<proteinExistence type="predicted"/>
<dbReference type="AlphaFoldDB" id="A0A1G9UFJ3"/>
<reference evidence="3 4" key="1">
    <citation type="submission" date="2016-10" db="EMBL/GenBank/DDBJ databases">
        <authorList>
            <person name="de Groot N.N."/>
        </authorList>
    </citation>
    <scope>NUCLEOTIDE SEQUENCE [LARGE SCALE GENOMIC DNA]</scope>
    <source>
        <strain evidence="3 4">CGMCC 4.6533</strain>
    </source>
</reference>
<dbReference type="InterPro" id="IPR032710">
    <property type="entry name" value="NTF2-like_dom_sf"/>
</dbReference>
<dbReference type="OrthoDB" id="2599042at2"/>
<dbReference type="STRING" id="633440.SAMN05421869_14834"/>
<evidence type="ECO:0000259" key="2">
    <source>
        <dbReference type="Pfam" id="PF13577"/>
    </source>
</evidence>
<keyword evidence="4" id="KW-1185">Reference proteome</keyword>
<evidence type="ECO:0000256" key="1">
    <source>
        <dbReference type="SAM" id="SignalP"/>
    </source>
</evidence>
<feature type="domain" description="SnoaL-like" evidence="2">
    <location>
        <begin position="42"/>
        <end position="169"/>
    </location>
</feature>
<dbReference type="InterPro" id="IPR037401">
    <property type="entry name" value="SnoaL-like"/>
</dbReference>
<keyword evidence="1" id="KW-0732">Signal</keyword>
<dbReference type="Proteomes" id="UP000199202">
    <property type="component" value="Unassembled WGS sequence"/>
</dbReference>
<name>A0A1G9UFJ3_9ACTN</name>
<feature type="chain" id="PRO_5038748404" evidence="1">
    <location>
        <begin position="29"/>
        <end position="187"/>
    </location>
</feature>
<gene>
    <name evidence="3" type="ORF">SAMN05421869_14834</name>
</gene>
<dbReference type="CDD" id="cd00531">
    <property type="entry name" value="NTF2_like"/>
    <property type="match status" value="1"/>
</dbReference>
<evidence type="ECO:0000313" key="4">
    <source>
        <dbReference type="Proteomes" id="UP000199202"/>
    </source>
</evidence>
<dbReference type="Gene3D" id="3.10.450.50">
    <property type="match status" value="1"/>
</dbReference>